<accession>A0A975BG40</accession>
<gene>
    <name evidence="1" type="ORF">dnm_006490</name>
</gene>
<evidence type="ECO:0000313" key="1">
    <source>
        <dbReference type="EMBL" id="QTA84650.1"/>
    </source>
</evidence>
<protein>
    <submittedName>
        <fullName evidence="1">Uncharacterized protein</fullName>
    </submittedName>
</protein>
<keyword evidence="2" id="KW-1185">Reference proteome</keyword>
<sequence length="58" mass="6740">MTASISSNHKKSSESRKFSLRCPNYAMADPIKFQPYDLIILKNKNKYYQQLASNMPKI</sequence>
<reference evidence="1" key="1">
    <citation type="journal article" date="2021" name="Microb. Physiol.">
        <title>Proteogenomic Insights into the Physiology of Marine, Sulfate-Reducing, Filamentous Desulfonema limicola and Desulfonema magnum.</title>
        <authorList>
            <person name="Schnaars V."/>
            <person name="Wohlbrand L."/>
            <person name="Scheve S."/>
            <person name="Hinrichs C."/>
            <person name="Reinhardt R."/>
            <person name="Rabus R."/>
        </authorList>
    </citation>
    <scope>NUCLEOTIDE SEQUENCE</scope>
    <source>
        <strain evidence="1">4be13</strain>
    </source>
</reference>
<organism evidence="1 2">
    <name type="scientific">Desulfonema magnum</name>
    <dbReference type="NCBI Taxonomy" id="45655"/>
    <lineage>
        <taxon>Bacteria</taxon>
        <taxon>Pseudomonadati</taxon>
        <taxon>Thermodesulfobacteriota</taxon>
        <taxon>Desulfobacteria</taxon>
        <taxon>Desulfobacterales</taxon>
        <taxon>Desulfococcaceae</taxon>
        <taxon>Desulfonema</taxon>
    </lineage>
</organism>
<evidence type="ECO:0000313" key="2">
    <source>
        <dbReference type="Proteomes" id="UP000663722"/>
    </source>
</evidence>
<dbReference type="AlphaFoldDB" id="A0A975BG40"/>
<proteinExistence type="predicted"/>
<dbReference type="EMBL" id="CP061800">
    <property type="protein sequence ID" value="QTA84650.1"/>
    <property type="molecule type" value="Genomic_DNA"/>
</dbReference>
<dbReference type="Proteomes" id="UP000663722">
    <property type="component" value="Chromosome"/>
</dbReference>
<name>A0A975BG40_9BACT</name>
<dbReference type="KEGG" id="dmm:dnm_006490"/>